<keyword evidence="3" id="KW-1185">Reference proteome</keyword>
<dbReference type="InterPro" id="IPR013216">
    <property type="entry name" value="Methyltransf_11"/>
</dbReference>
<accession>A0A2P8HCK0</accession>
<feature type="domain" description="Methyltransferase type 11" evidence="1">
    <location>
        <begin position="21"/>
        <end position="120"/>
    </location>
</feature>
<sequence>MLIEHLARYHFAVPYVHGRTLDIACGAGYGTKLLAKKTKKQGTTLVGADIDEASLTYARANYHHPNTTFSYADVNAPNALESLGMFDTIVSFETIEHVPSDETFIAAVTQCLKPGGTLIVSTPFGNGRGEPTNSPFHYHQLTEAEFLNLFKAFHAELFYQSGPLIESTKRKKHYPLGIAVAHKPI</sequence>
<dbReference type="PANTHER" id="PTHR43861">
    <property type="entry name" value="TRANS-ACONITATE 2-METHYLTRANSFERASE-RELATED"/>
    <property type="match status" value="1"/>
</dbReference>
<dbReference type="Gene3D" id="3.40.50.150">
    <property type="entry name" value="Vaccinia Virus protein VP39"/>
    <property type="match status" value="1"/>
</dbReference>
<name>A0A2P8HCK0_9BACI</name>
<organism evidence="2 3">
    <name type="scientific">Salsuginibacillus halophilus</name>
    <dbReference type="NCBI Taxonomy" id="517424"/>
    <lineage>
        <taxon>Bacteria</taxon>
        <taxon>Bacillati</taxon>
        <taxon>Bacillota</taxon>
        <taxon>Bacilli</taxon>
        <taxon>Bacillales</taxon>
        <taxon>Bacillaceae</taxon>
        <taxon>Salsuginibacillus</taxon>
    </lineage>
</organism>
<dbReference type="Pfam" id="PF08241">
    <property type="entry name" value="Methyltransf_11"/>
    <property type="match status" value="1"/>
</dbReference>
<dbReference type="Proteomes" id="UP000242310">
    <property type="component" value="Unassembled WGS sequence"/>
</dbReference>
<gene>
    <name evidence="2" type="ORF">B0H94_10920</name>
</gene>
<dbReference type="AlphaFoldDB" id="A0A2P8HCK0"/>
<evidence type="ECO:0000259" key="1">
    <source>
        <dbReference type="Pfam" id="PF08241"/>
    </source>
</evidence>
<evidence type="ECO:0000313" key="3">
    <source>
        <dbReference type="Proteomes" id="UP000242310"/>
    </source>
</evidence>
<dbReference type="GO" id="GO:0032259">
    <property type="term" value="P:methylation"/>
    <property type="evidence" value="ECO:0007669"/>
    <property type="project" value="UniProtKB-KW"/>
</dbReference>
<keyword evidence="2" id="KW-0808">Transferase</keyword>
<dbReference type="GO" id="GO:0008168">
    <property type="term" value="F:methyltransferase activity"/>
    <property type="evidence" value="ECO:0007669"/>
    <property type="project" value="UniProtKB-KW"/>
</dbReference>
<dbReference type="EMBL" id="PYAV01000009">
    <property type="protein sequence ID" value="PSL43965.1"/>
    <property type="molecule type" value="Genomic_DNA"/>
</dbReference>
<dbReference type="CDD" id="cd02440">
    <property type="entry name" value="AdoMet_MTases"/>
    <property type="match status" value="1"/>
</dbReference>
<protein>
    <submittedName>
        <fullName evidence="2">Methyltransferase family protein</fullName>
    </submittedName>
</protein>
<evidence type="ECO:0000313" key="2">
    <source>
        <dbReference type="EMBL" id="PSL43965.1"/>
    </source>
</evidence>
<reference evidence="2 3" key="1">
    <citation type="submission" date="2018-03" db="EMBL/GenBank/DDBJ databases">
        <title>Genomic Encyclopedia of Type Strains, Phase III (KMG-III): the genomes of soil and plant-associated and newly described type strains.</title>
        <authorList>
            <person name="Whitman W."/>
        </authorList>
    </citation>
    <scope>NUCLEOTIDE SEQUENCE [LARGE SCALE GENOMIC DNA]</scope>
    <source>
        <strain evidence="2 3">CGMCC 1.07653</strain>
    </source>
</reference>
<dbReference type="SUPFAM" id="SSF53335">
    <property type="entry name" value="S-adenosyl-L-methionine-dependent methyltransferases"/>
    <property type="match status" value="1"/>
</dbReference>
<comment type="caution">
    <text evidence="2">The sequence shown here is derived from an EMBL/GenBank/DDBJ whole genome shotgun (WGS) entry which is preliminary data.</text>
</comment>
<dbReference type="InterPro" id="IPR029063">
    <property type="entry name" value="SAM-dependent_MTases_sf"/>
</dbReference>
<keyword evidence="2" id="KW-0489">Methyltransferase</keyword>
<proteinExistence type="predicted"/>